<evidence type="ECO:0000256" key="6">
    <source>
        <dbReference type="ARBA" id="ARBA00022692"/>
    </source>
</evidence>
<dbReference type="Proteomes" id="UP000292957">
    <property type="component" value="Unassembled WGS sequence"/>
</dbReference>
<protein>
    <submittedName>
        <fullName evidence="15">Cytochrome P450</fullName>
    </submittedName>
</protein>
<dbReference type="PANTHER" id="PTHR46300">
    <property type="entry name" value="P450, PUTATIVE (EUROFUNG)-RELATED-RELATED"/>
    <property type="match status" value="1"/>
</dbReference>
<evidence type="ECO:0000256" key="14">
    <source>
        <dbReference type="SAM" id="Phobius"/>
    </source>
</evidence>
<dbReference type="InterPro" id="IPR036396">
    <property type="entry name" value="Cyt_P450_sf"/>
</dbReference>
<dbReference type="EMBL" id="ML145107">
    <property type="protein sequence ID" value="TBU60146.1"/>
    <property type="molecule type" value="Genomic_DNA"/>
</dbReference>
<evidence type="ECO:0000256" key="5">
    <source>
        <dbReference type="ARBA" id="ARBA00022617"/>
    </source>
</evidence>
<dbReference type="SUPFAM" id="SSF48264">
    <property type="entry name" value="Cytochrome P450"/>
    <property type="match status" value="1"/>
</dbReference>
<dbReference type="Pfam" id="PF00067">
    <property type="entry name" value="p450"/>
    <property type="match status" value="1"/>
</dbReference>
<comment type="cofactor">
    <cofactor evidence="1 13">
        <name>heme</name>
        <dbReference type="ChEBI" id="CHEBI:30413"/>
    </cofactor>
</comment>
<keyword evidence="12 14" id="KW-0472">Membrane</keyword>
<keyword evidence="5 13" id="KW-0349">Heme</keyword>
<dbReference type="Proteomes" id="UP000292082">
    <property type="component" value="Unassembled WGS sequence"/>
</dbReference>
<keyword evidence="6 14" id="KW-0812">Transmembrane</keyword>
<dbReference type="CDD" id="cd11065">
    <property type="entry name" value="CYP64-like"/>
    <property type="match status" value="1"/>
</dbReference>
<dbReference type="OrthoDB" id="2789670at2759"/>
<dbReference type="Gene3D" id="1.10.630.10">
    <property type="entry name" value="Cytochrome P450"/>
    <property type="match status" value="1"/>
</dbReference>
<dbReference type="GO" id="GO:0020037">
    <property type="term" value="F:heme binding"/>
    <property type="evidence" value="ECO:0007669"/>
    <property type="project" value="InterPro"/>
</dbReference>
<evidence type="ECO:0000256" key="1">
    <source>
        <dbReference type="ARBA" id="ARBA00001971"/>
    </source>
</evidence>
<feature type="transmembrane region" description="Helical" evidence="14">
    <location>
        <begin position="12"/>
        <end position="29"/>
    </location>
</feature>
<proteinExistence type="inferred from homology"/>
<dbReference type="PRINTS" id="PR00385">
    <property type="entry name" value="P450"/>
</dbReference>
<gene>
    <name evidence="16" type="ORF">BD310DRAFT_923427</name>
    <name evidence="15" type="ORF">BD311DRAFT_759123</name>
</gene>
<evidence type="ECO:0000313" key="15">
    <source>
        <dbReference type="EMBL" id="TBU28081.1"/>
    </source>
</evidence>
<dbReference type="InterPro" id="IPR050364">
    <property type="entry name" value="Cytochrome_P450_fung"/>
</dbReference>
<keyword evidence="17" id="KW-1185">Reference proteome</keyword>
<evidence type="ECO:0000256" key="2">
    <source>
        <dbReference type="ARBA" id="ARBA00004167"/>
    </source>
</evidence>
<dbReference type="PRINTS" id="PR00463">
    <property type="entry name" value="EP450I"/>
</dbReference>
<dbReference type="InterPro" id="IPR001128">
    <property type="entry name" value="Cyt_P450"/>
</dbReference>
<dbReference type="EMBL" id="ML143425">
    <property type="protein sequence ID" value="TBU28081.1"/>
    <property type="molecule type" value="Genomic_DNA"/>
</dbReference>
<evidence type="ECO:0000256" key="12">
    <source>
        <dbReference type="ARBA" id="ARBA00023136"/>
    </source>
</evidence>
<keyword evidence="9" id="KW-0560">Oxidoreductase</keyword>
<evidence type="ECO:0000256" key="10">
    <source>
        <dbReference type="ARBA" id="ARBA00023004"/>
    </source>
</evidence>
<reference evidence="15 17" key="1">
    <citation type="submission" date="2019-01" db="EMBL/GenBank/DDBJ databases">
        <title>Draft genome sequences of three monokaryotic isolates of the white-rot basidiomycete fungus Dichomitus squalens.</title>
        <authorList>
            <consortium name="DOE Joint Genome Institute"/>
            <person name="Lopez S.C."/>
            <person name="Andreopoulos B."/>
            <person name="Pangilinan J."/>
            <person name="Lipzen A."/>
            <person name="Riley R."/>
            <person name="Ahrendt S."/>
            <person name="Ng V."/>
            <person name="Barry K."/>
            <person name="Daum C."/>
            <person name="Grigoriev I.V."/>
            <person name="Hilden K.S."/>
            <person name="Makela M.R."/>
            <person name="de Vries R.P."/>
        </authorList>
    </citation>
    <scope>NUCLEOTIDE SEQUENCE [LARGE SCALE GENOMIC DNA]</scope>
    <source>
        <strain evidence="16 17">CBS 464.89</strain>
        <strain evidence="15">OM18370.1</strain>
    </source>
</reference>
<evidence type="ECO:0000256" key="13">
    <source>
        <dbReference type="PIRSR" id="PIRSR602401-1"/>
    </source>
</evidence>
<name>A0A4Q9MPG1_9APHY</name>
<organism evidence="15">
    <name type="scientific">Dichomitus squalens</name>
    <dbReference type="NCBI Taxonomy" id="114155"/>
    <lineage>
        <taxon>Eukaryota</taxon>
        <taxon>Fungi</taxon>
        <taxon>Dikarya</taxon>
        <taxon>Basidiomycota</taxon>
        <taxon>Agaricomycotina</taxon>
        <taxon>Agaricomycetes</taxon>
        <taxon>Polyporales</taxon>
        <taxon>Polyporaceae</taxon>
        <taxon>Dichomitus</taxon>
    </lineage>
</organism>
<comment type="pathway">
    <text evidence="3">Secondary metabolite biosynthesis.</text>
</comment>
<evidence type="ECO:0000256" key="8">
    <source>
        <dbReference type="ARBA" id="ARBA00022989"/>
    </source>
</evidence>
<evidence type="ECO:0000256" key="7">
    <source>
        <dbReference type="ARBA" id="ARBA00022723"/>
    </source>
</evidence>
<evidence type="ECO:0000256" key="9">
    <source>
        <dbReference type="ARBA" id="ARBA00023002"/>
    </source>
</evidence>
<accession>A0A4Q9MPG1</accession>
<comment type="subcellular location">
    <subcellularLocation>
        <location evidence="2">Membrane</location>
        <topology evidence="2">Single-pass membrane protein</topology>
    </subcellularLocation>
</comment>
<dbReference type="InterPro" id="IPR002401">
    <property type="entry name" value="Cyt_P450_E_grp-I"/>
</dbReference>
<sequence>MTAELRLLSDSYVILFVFVLTLISIFVFGSPKRNYPPGPPAKPLVGNILDVSPQGAWIKFTKYKEVYGDLVFFHGLGNNILVLNSMKAINDLLEKKGSIYSDRPSFTVVGELMGLGQSMPLLPAREEWRAHRRLAYTALNATAVKRYHTIQEDLAAILSKQILETPQDFFSHVRLTAGRIILSVTYGLSVSTADSEYISHAEDTMHMISKATVPGAFLADLLPWMKHLPSWMPFQQEAKQGREMIERLVTKPFEHVKREMASGTAPPSLTQDLLSMDAADRTTSEHQIKWTTGALYGAGGETTYSTVLTCLMAMALHPDKLRKAQAELDEIVGTERMPKISDKANLPYVSAVIKETMRWHPALPLSIARCTSDDDVYEGYDIPKGTIVMPNVWSIAFAKIGPHDPSEFVPERFLETTGAAPIDPTTSWAFGFARRICPGKALGENSVFILIATLLAMFDIAPPDDGELKVAFSKGLVSYPQPFKCKLTPRSASKAAQIVWRANQSVV</sequence>
<keyword evidence="7 13" id="KW-0479">Metal-binding</keyword>
<comment type="similarity">
    <text evidence="4">Belongs to the cytochrome P450 family.</text>
</comment>
<evidence type="ECO:0000256" key="3">
    <source>
        <dbReference type="ARBA" id="ARBA00005179"/>
    </source>
</evidence>
<keyword evidence="11" id="KW-0503">Monooxygenase</keyword>
<feature type="binding site" description="axial binding residue" evidence="13">
    <location>
        <position position="437"/>
    </location>
    <ligand>
        <name>heme</name>
        <dbReference type="ChEBI" id="CHEBI:30413"/>
    </ligand>
    <ligandPart>
        <name>Fe</name>
        <dbReference type="ChEBI" id="CHEBI:18248"/>
    </ligandPart>
</feature>
<keyword evidence="8 14" id="KW-1133">Transmembrane helix</keyword>
<dbReference type="GO" id="GO:0016705">
    <property type="term" value="F:oxidoreductase activity, acting on paired donors, with incorporation or reduction of molecular oxygen"/>
    <property type="evidence" value="ECO:0007669"/>
    <property type="project" value="InterPro"/>
</dbReference>
<evidence type="ECO:0000313" key="17">
    <source>
        <dbReference type="Proteomes" id="UP000292082"/>
    </source>
</evidence>
<evidence type="ECO:0000256" key="11">
    <source>
        <dbReference type="ARBA" id="ARBA00023033"/>
    </source>
</evidence>
<dbReference type="AlphaFoldDB" id="A0A4Q9MPG1"/>
<dbReference type="GO" id="GO:0016020">
    <property type="term" value="C:membrane"/>
    <property type="evidence" value="ECO:0007669"/>
    <property type="project" value="UniProtKB-SubCell"/>
</dbReference>
<evidence type="ECO:0000256" key="4">
    <source>
        <dbReference type="ARBA" id="ARBA00010617"/>
    </source>
</evidence>
<dbReference type="GO" id="GO:0004497">
    <property type="term" value="F:monooxygenase activity"/>
    <property type="evidence" value="ECO:0007669"/>
    <property type="project" value="UniProtKB-KW"/>
</dbReference>
<keyword evidence="10 13" id="KW-0408">Iron</keyword>
<dbReference type="GO" id="GO:0005506">
    <property type="term" value="F:iron ion binding"/>
    <property type="evidence" value="ECO:0007669"/>
    <property type="project" value="InterPro"/>
</dbReference>
<evidence type="ECO:0000313" key="16">
    <source>
        <dbReference type="EMBL" id="TBU60146.1"/>
    </source>
</evidence>
<dbReference type="PANTHER" id="PTHR46300:SF7">
    <property type="entry name" value="P450, PUTATIVE (EUROFUNG)-RELATED"/>
    <property type="match status" value="1"/>
</dbReference>